<dbReference type="Proteomes" id="UP000532373">
    <property type="component" value="Unassembled WGS sequence"/>
</dbReference>
<gene>
    <name evidence="1" type="ORF">HNQ96_002735</name>
</gene>
<sequence>MLARRFTIVCLLSALFGIMFATLVAETSRPARSWEQPANRH</sequence>
<organism evidence="1 2">
    <name type="scientific">Aminobacter carboxidus</name>
    <dbReference type="NCBI Taxonomy" id="376165"/>
    <lineage>
        <taxon>Bacteria</taxon>
        <taxon>Pseudomonadati</taxon>
        <taxon>Pseudomonadota</taxon>
        <taxon>Alphaproteobacteria</taxon>
        <taxon>Hyphomicrobiales</taxon>
        <taxon>Phyllobacteriaceae</taxon>
        <taxon>Aminobacter</taxon>
    </lineage>
</organism>
<evidence type="ECO:0000313" key="2">
    <source>
        <dbReference type="Proteomes" id="UP000532373"/>
    </source>
</evidence>
<dbReference type="AlphaFoldDB" id="A0A8E1WF88"/>
<name>A0A8E1WF88_9HYPH</name>
<dbReference type="EMBL" id="JACHGI010000004">
    <property type="protein sequence ID" value="MBB6466859.1"/>
    <property type="molecule type" value="Genomic_DNA"/>
</dbReference>
<comment type="caution">
    <text evidence="1">The sequence shown here is derived from an EMBL/GenBank/DDBJ whole genome shotgun (WGS) entry which is preliminary data.</text>
</comment>
<evidence type="ECO:0000313" key="1">
    <source>
        <dbReference type="EMBL" id="MBB6466859.1"/>
    </source>
</evidence>
<accession>A0A8E1WF88</accession>
<reference evidence="1 2" key="1">
    <citation type="submission" date="2020-08" db="EMBL/GenBank/DDBJ databases">
        <title>Genomic Encyclopedia of Type Strains, Phase IV (KMG-IV): sequencing the most valuable type-strain genomes for metagenomic binning, comparative biology and taxonomic classification.</title>
        <authorList>
            <person name="Goeker M."/>
        </authorList>
    </citation>
    <scope>NUCLEOTIDE SEQUENCE [LARGE SCALE GENOMIC DNA]</scope>
    <source>
        <strain evidence="1 2">DSM 17454</strain>
    </source>
</reference>
<proteinExistence type="predicted"/>
<protein>
    <submittedName>
        <fullName evidence="1">ABC-type Fe3+ transport system permease subunit</fullName>
    </submittedName>
</protein>